<dbReference type="InterPro" id="IPR024361">
    <property type="entry name" value="BACON"/>
</dbReference>
<keyword evidence="5" id="KW-0378">Hydrolase</keyword>
<keyword evidence="5" id="KW-0540">Nuclease</keyword>
<dbReference type="PANTHER" id="PTHR13966:SF5">
    <property type="entry name" value="ENDONUCLEASE G, MITOCHONDRIAL"/>
    <property type="match status" value="1"/>
</dbReference>
<dbReference type="AlphaFoldDB" id="A0A401LYF2"/>
<dbReference type="EMBL" id="BHWB01000012">
    <property type="protein sequence ID" value="GCB36541.1"/>
    <property type="molecule type" value="Genomic_DNA"/>
</dbReference>
<sequence length="378" mass="42165">MTKQLFKLFTFFFISYIVVSCSEQDLPDIPGNPNNTEQGIAAIDQNEIKAEGGGFIIRIKTDGAWQAKSSAAWCTLNKTSGNGNSSITGYLQANTGAERNVTITIEAGKESATLTLKQTGGNGGTSSNYSGRIEIPKLKGGNMNLFITHTTTVNGKELPTFSIEYDCTQKSARWSACTFSTATPDNDAGRGDRFTEDPKIPVQYQTSYSDYTNSGYSRGHLVASSDRQYSEEANLQTFYMSNINPQIQNGFNGSIWANLEKCVQKWGTITNDQDTLYAVKGGTIDQQDNIIRYLKENNTIPVPKYFYMAILSLKNGQYHAIGFWFEHKSYAKGESYKSYAISIDKLEEYTGIDFFHNLPDNIENTVEANYKESDWSWN</sequence>
<evidence type="ECO:0000313" key="6">
    <source>
        <dbReference type="Proteomes" id="UP000288079"/>
    </source>
</evidence>
<dbReference type="Pfam" id="PF13004">
    <property type="entry name" value="BACON"/>
    <property type="match status" value="1"/>
</dbReference>
<dbReference type="OrthoDB" id="9811262at2"/>
<dbReference type="GO" id="GO:0016787">
    <property type="term" value="F:hydrolase activity"/>
    <property type="evidence" value="ECO:0007669"/>
    <property type="project" value="InterPro"/>
</dbReference>
<dbReference type="InterPro" id="IPR040255">
    <property type="entry name" value="Non-specific_endonuclease"/>
</dbReference>
<dbReference type="PROSITE" id="PS51257">
    <property type="entry name" value="PROKAR_LIPOPROTEIN"/>
    <property type="match status" value="1"/>
</dbReference>
<dbReference type="InterPro" id="IPR020821">
    <property type="entry name" value="ENPP1-3/EXOG-like_nuc-like"/>
</dbReference>
<feature type="binding site" evidence="2">
    <location>
        <position position="252"/>
    </location>
    <ligand>
        <name>Mg(2+)</name>
        <dbReference type="ChEBI" id="CHEBI:18420"/>
        <note>catalytic</note>
    </ligand>
</feature>
<evidence type="ECO:0000259" key="4">
    <source>
        <dbReference type="SMART" id="SM00892"/>
    </source>
</evidence>
<gene>
    <name evidence="5" type="ORF">KGMB02408_34860</name>
</gene>
<accession>A0A401LYF2</accession>
<dbReference type="InterPro" id="IPR001604">
    <property type="entry name" value="Endo_G_ENPP1-like_dom"/>
</dbReference>
<dbReference type="RefSeq" id="WP_125042188.1">
    <property type="nucleotide sequence ID" value="NZ_BHWB01000012.1"/>
</dbReference>
<dbReference type="GO" id="GO:0046872">
    <property type="term" value="F:metal ion binding"/>
    <property type="evidence" value="ECO:0007669"/>
    <property type="project" value="UniProtKB-KW"/>
</dbReference>
<dbReference type="InterPro" id="IPR044929">
    <property type="entry name" value="DNA/RNA_non-sp_Endonuclease_sf"/>
</dbReference>
<feature type="domain" description="ENPP1-3/EXOG-like endonuclease/phosphodiesterase" evidence="3">
    <location>
        <begin position="161"/>
        <end position="361"/>
    </location>
</feature>
<dbReference type="Gene3D" id="3.40.570.10">
    <property type="entry name" value="Extracellular Endonuclease, subunit A"/>
    <property type="match status" value="1"/>
</dbReference>
<protein>
    <submittedName>
        <fullName evidence="5">Endonuclease</fullName>
    </submittedName>
</protein>
<keyword evidence="6" id="KW-1185">Reference proteome</keyword>
<comment type="caution">
    <text evidence="5">The sequence shown here is derived from an EMBL/GenBank/DDBJ whole genome shotgun (WGS) entry which is preliminary data.</text>
</comment>
<dbReference type="Pfam" id="PF01223">
    <property type="entry name" value="Endonuclease_NS"/>
    <property type="match status" value="1"/>
</dbReference>
<keyword evidence="5" id="KW-0255">Endonuclease</keyword>
<organism evidence="5 6">
    <name type="scientific">Bacteroides faecalis</name>
    <dbReference type="NCBI Taxonomy" id="2447885"/>
    <lineage>
        <taxon>Bacteria</taxon>
        <taxon>Pseudomonadati</taxon>
        <taxon>Bacteroidota</taxon>
        <taxon>Bacteroidia</taxon>
        <taxon>Bacteroidales</taxon>
        <taxon>Bacteroidaceae</taxon>
        <taxon>Bacteroides</taxon>
    </lineage>
</organism>
<feature type="domain" description="DNA/RNA non-specific endonuclease/pyrophosphatase/phosphodiesterase" evidence="4">
    <location>
        <begin position="157"/>
        <end position="361"/>
    </location>
</feature>
<dbReference type="InterPro" id="IPR013783">
    <property type="entry name" value="Ig-like_fold"/>
</dbReference>
<dbReference type="GO" id="GO:0003676">
    <property type="term" value="F:nucleic acid binding"/>
    <property type="evidence" value="ECO:0007669"/>
    <property type="project" value="InterPro"/>
</dbReference>
<evidence type="ECO:0000256" key="2">
    <source>
        <dbReference type="PIRSR" id="PIRSR640255-2"/>
    </source>
</evidence>
<proteinExistence type="predicted"/>
<dbReference type="Proteomes" id="UP000288079">
    <property type="component" value="Unassembled WGS sequence"/>
</dbReference>
<dbReference type="PANTHER" id="PTHR13966">
    <property type="entry name" value="ENDONUCLEASE RELATED"/>
    <property type="match status" value="1"/>
</dbReference>
<dbReference type="CDD" id="cd14948">
    <property type="entry name" value="BACON"/>
    <property type="match status" value="1"/>
</dbReference>
<dbReference type="SMART" id="SM00892">
    <property type="entry name" value="Endonuclease_NS"/>
    <property type="match status" value="1"/>
</dbReference>
<dbReference type="GO" id="GO:0004519">
    <property type="term" value="F:endonuclease activity"/>
    <property type="evidence" value="ECO:0007669"/>
    <property type="project" value="UniProtKB-KW"/>
</dbReference>
<evidence type="ECO:0000259" key="3">
    <source>
        <dbReference type="SMART" id="SM00477"/>
    </source>
</evidence>
<name>A0A401LYF2_9BACE</name>
<evidence type="ECO:0000313" key="5">
    <source>
        <dbReference type="EMBL" id="GCB36541.1"/>
    </source>
</evidence>
<dbReference type="SMART" id="SM00477">
    <property type="entry name" value="NUC"/>
    <property type="match status" value="1"/>
</dbReference>
<dbReference type="FunFam" id="3.40.570.10:FF:000014">
    <property type="entry name" value="Endonuclease G"/>
    <property type="match status" value="1"/>
</dbReference>
<dbReference type="Gene3D" id="2.60.40.10">
    <property type="entry name" value="Immunoglobulins"/>
    <property type="match status" value="1"/>
</dbReference>
<dbReference type="InterPro" id="IPR044925">
    <property type="entry name" value="His-Me_finger_sf"/>
</dbReference>
<reference evidence="5 6" key="1">
    <citation type="submission" date="2018-10" db="EMBL/GenBank/DDBJ databases">
        <title>Draft Genome Sequence of Bacteroides sp. KCTC 15687.</title>
        <authorList>
            <person name="Yu S.Y."/>
            <person name="Kim J.S."/>
            <person name="Oh B.S."/>
            <person name="Park S.H."/>
            <person name="Kang S.W."/>
            <person name="Park J.E."/>
            <person name="Choi S.H."/>
            <person name="Han K.I."/>
            <person name="Lee K.C."/>
            <person name="Eom M.K."/>
            <person name="Suh M.K."/>
            <person name="Lee D.H."/>
            <person name="Yoon H."/>
            <person name="Kim B."/>
            <person name="Yang S.J."/>
            <person name="Lee J.S."/>
            <person name="Lee J.H."/>
        </authorList>
    </citation>
    <scope>NUCLEOTIDE SEQUENCE [LARGE SCALE GENOMIC DNA]</scope>
    <source>
        <strain evidence="5 6">KCTC 15687</strain>
    </source>
</reference>
<keyword evidence="2" id="KW-0479">Metal-binding</keyword>
<evidence type="ECO:0000256" key="1">
    <source>
        <dbReference type="PIRSR" id="PIRSR640255-1"/>
    </source>
</evidence>
<feature type="active site" description="Proton acceptor" evidence="1">
    <location>
        <position position="220"/>
    </location>
</feature>
<dbReference type="SUPFAM" id="SSF54060">
    <property type="entry name" value="His-Me finger endonucleases"/>
    <property type="match status" value="1"/>
</dbReference>